<comment type="caution">
    <text evidence="11">The sequence shown here is derived from an EMBL/GenBank/DDBJ whole genome shotgun (WGS) entry which is preliminary data.</text>
</comment>
<dbReference type="Gene3D" id="3.30.30.30">
    <property type="match status" value="1"/>
</dbReference>
<feature type="region of interest" description="Disordered" evidence="10">
    <location>
        <begin position="911"/>
        <end position="1013"/>
    </location>
</feature>
<keyword evidence="9" id="KW-0175">Coiled coil</keyword>
<feature type="compositionally biased region" description="Basic and acidic residues" evidence="10">
    <location>
        <begin position="637"/>
        <end position="685"/>
    </location>
</feature>
<dbReference type="GO" id="GO:0034663">
    <property type="term" value="C:endoplasmic reticulum chaperone complex"/>
    <property type="evidence" value="ECO:0007669"/>
    <property type="project" value="TreeGrafter"/>
</dbReference>
<feature type="compositionally biased region" description="Basic and acidic residues" evidence="10">
    <location>
        <begin position="991"/>
        <end position="1013"/>
    </location>
</feature>
<proteinExistence type="inferred from homology"/>
<dbReference type="CDD" id="cd10230">
    <property type="entry name" value="ASKHA_NBD_HSP70_HYOU1"/>
    <property type="match status" value="1"/>
</dbReference>
<keyword evidence="12" id="KW-1185">Reference proteome</keyword>
<gene>
    <name evidence="11" type="ORF">DPMN_127647</name>
</gene>
<evidence type="ECO:0000256" key="8">
    <source>
        <dbReference type="ARBA" id="ARBA00040503"/>
    </source>
</evidence>
<dbReference type="GO" id="GO:0030968">
    <property type="term" value="P:endoplasmic reticulum unfolded protein response"/>
    <property type="evidence" value="ECO:0007669"/>
    <property type="project" value="TreeGrafter"/>
</dbReference>
<feature type="compositionally biased region" description="Acidic residues" evidence="10">
    <location>
        <begin position="627"/>
        <end position="636"/>
    </location>
</feature>
<dbReference type="FunFam" id="3.30.30.30:FF:000004">
    <property type="entry name" value="hypoxia up-regulated protein 1"/>
    <property type="match status" value="1"/>
</dbReference>
<dbReference type="Proteomes" id="UP000828390">
    <property type="component" value="Unassembled WGS sequence"/>
</dbReference>
<dbReference type="InterPro" id="IPR013126">
    <property type="entry name" value="Hsp_70_fam"/>
</dbReference>
<evidence type="ECO:0000256" key="1">
    <source>
        <dbReference type="ARBA" id="ARBA00004319"/>
    </source>
</evidence>
<comment type="similarity">
    <text evidence="2">Belongs to the heat shock protein 70 family.</text>
</comment>
<dbReference type="PROSITE" id="PS01036">
    <property type="entry name" value="HSP70_3"/>
    <property type="match status" value="1"/>
</dbReference>
<feature type="coiled-coil region" evidence="9">
    <location>
        <begin position="786"/>
        <end position="813"/>
    </location>
</feature>
<feature type="region of interest" description="Disordered" evidence="10">
    <location>
        <begin position="559"/>
        <end position="690"/>
    </location>
</feature>
<protein>
    <recommendedName>
        <fullName evidence="8">Hypoxia up-regulated protein 1</fullName>
    </recommendedName>
</protein>
<evidence type="ECO:0000256" key="4">
    <source>
        <dbReference type="ARBA" id="ARBA00022741"/>
    </source>
</evidence>
<sequence length="1013" mass="114346">MQPYRLVATATVLTAMLGITVAHLAVMSIDLGSEFIKIALVKPGIPMEIITNDDSARKTANIVCLRNGDRMFGNPAEHCASKYPSNAFWYLTQIVGKMHDDPAVTQYQKRFPYYQLVKDKERGTTLFKINDETQYSPEELLAMILEKARQYAETFADQPIKDVVITVPSYFNQAERRAVLMAAELGGLNVLQLIGDNAAVALNYGVFRRKQFSNVTQHIMFYDMGASSTTATIVAYQVVKMKEGSRVVENPQLTIKGVGFDKELGGLEISMRLRDHLAKYFNKNKKTKADLYTNHRAMTKLLREAEHVKKILSANVDHMAQVEGLLEEEDFKMKVSREELEKMCDDMFPRVTRVIDDALKTSELTREEISDVILMGGGTRIPKVQTLLQEYLGGVELGKSINTDEAAALGAVYQAANLGKGFKVLTFGIKEANMYPIVVEFEKQRGEDSSTEASKVIKRTLFGRMNPYPQKKVMTFNKHFKDFTFNVTYGDLDFLPAAEAEVMRNLQGQINEISLRGVAEAYAKHTDAQEAKGIKAHFRMDESGILNLDLVETVFEKEDDEKSTWSKLGDTLSGLFGSTEGNDTADSQEPVGGGNGEPEKTKSDQSESGNEEEKFSKEKEEHKEEQPAEENADEDKTDNQKEESDKGDDKEKEQTEKPKEDKKKKDDKNGDKKDEEKKDDGEKKPKVVLVKENITTEASVNDIKPPSKEALRAMKKKLADLTARDNDRKALEKAKNELEAFVYEMTDRLSQKTYEKCSTEEEREKLRTMLQEASDWLYEVEEGTPKEKYIEKLKGLKKAMKELEFRVKEMKERPEAIAALNSMLNHSKVFLASIKNISSMEPEDAMFSAVEIETLEKLINETEDWKKTSVAEQKKIPAHEKPKLVLEDISLKMQALDREVKYLINKAKTWKPKSKPKASKTNKTTSNNDTVPEADDIAGEKTEDIPAEDETAEEVKEQKEEKSSKKQKDKTTKASEEPEVTLELPPADESQTAKEETTTQKPKDKVTHDAGDL</sequence>
<dbReference type="InterPro" id="IPR029047">
    <property type="entry name" value="HSP70_peptide-bd_sf"/>
</dbReference>
<dbReference type="FunFam" id="3.90.640.10:FF:000004">
    <property type="entry name" value="Heat shock 70 kDa protein 4"/>
    <property type="match status" value="1"/>
</dbReference>
<dbReference type="InterPro" id="IPR043129">
    <property type="entry name" value="ATPase_NBD"/>
</dbReference>
<dbReference type="InterPro" id="IPR029048">
    <property type="entry name" value="HSP70_C_sf"/>
</dbReference>
<dbReference type="SUPFAM" id="SSF53067">
    <property type="entry name" value="Actin-like ATPase domain"/>
    <property type="match status" value="2"/>
</dbReference>
<dbReference type="AlphaFoldDB" id="A0A9D4GY04"/>
<dbReference type="Gene3D" id="3.90.640.10">
    <property type="entry name" value="Actin, Chain A, domain 4"/>
    <property type="match status" value="1"/>
</dbReference>
<comment type="subcellular location">
    <subcellularLocation>
        <location evidence="1">Endoplasmic reticulum lumen</location>
    </subcellularLocation>
</comment>
<dbReference type="PANTHER" id="PTHR45639:SF3">
    <property type="entry name" value="HYPOXIA UP-REGULATED PROTEIN 1"/>
    <property type="match status" value="1"/>
</dbReference>
<dbReference type="PANTHER" id="PTHR45639">
    <property type="entry name" value="HSC70CB, ISOFORM G-RELATED"/>
    <property type="match status" value="1"/>
</dbReference>
<feature type="compositionally biased region" description="Basic and acidic residues" evidence="10">
    <location>
        <begin position="953"/>
        <end position="976"/>
    </location>
</feature>
<dbReference type="SUPFAM" id="SSF100934">
    <property type="entry name" value="Heat shock protein 70kD (HSP70), C-terminal subdomain"/>
    <property type="match status" value="1"/>
</dbReference>
<evidence type="ECO:0000256" key="5">
    <source>
        <dbReference type="ARBA" id="ARBA00022824"/>
    </source>
</evidence>
<organism evidence="11 12">
    <name type="scientific">Dreissena polymorpha</name>
    <name type="common">Zebra mussel</name>
    <name type="synonym">Mytilus polymorpha</name>
    <dbReference type="NCBI Taxonomy" id="45954"/>
    <lineage>
        <taxon>Eukaryota</taxon>
        <taxon>Metazoa</taxon>
        <taxon>Spiralia</taxon>
        <taxon>Lophotrochozoa</taxon>
        <taxon>Mollusca</taxon>
        <taxon>Bivalvia</taxon>
        <taxon>Autobranchia</taxon>
        <taxon>Heteroconchia</taxon>
        <taxon>Euheterodonta</taxon>
        <taxon>Imparidentia</taxon>
        <taxon>Neoheterodontei</taxon>
        <taxon>Myida</taxon>
        <taxon>Dreissenoidea</taxon>
        <taxon>Dreissenidae</taxon>
        <taxon>Dreissena</taxon>
    </lineage>
</organism>
<dbReference type="GO" id="GO:0005524">
    <property type="term" value="F:ATP binding"/>
    <property type="evidence" value="ECO:0007669"/>
    <property type="project" value="UniProtKB-KW"/>
</dbReference>
<evidence type="ECO:0000256" key="2">
    <source>
        <dbReference type="ARBA" id="ARBA00007381"/>
    </source>
</evidence>
<dbReference type="InterPro" id="IPR018181">
    <property type="entry name" value="Heat_shock_70_CS"/>
</dbReference>
<dbReference type="GO" id="GO:0005788">
    <property type="term" value="C:endoplasmic reticulum lumen"/>
    <property type="evidence" value="ECO:0007669"/>
    <property type="project" value="UniProtKB-SubCell"/>
</dbReference>
<evidence type="ECO:0000256" key="6">
    <source>
        <dbReference type="ARBA" id="ARBA00022840"/>
    </source>
</evidence>
<evidence type="ECO:0000313" key="12">
    <source>
        <dbReference type="Proteomes" id="UP000828390"/>
    </source>
</evidence>
<name>A0A9D4GY04_DREPO</name>
<feature type="compositionally biased region" description="Basic residues" evidence="10">
    <location>
        <begin position="911"/>
        <end position="920"/>
    </location>
</feature>
<keyword evidence="7" id="KW-0143">Chaperone</keyword>
<dbReference type="Gene3D" id="3.30.420.40">
    <property type="match status" value="2"/>
</dbReference>
<dbReference type="Gene3D" id="1.20.1270.10">
    <property type="match status" value="1"/>
</dbReference>
<keyword evidence="5" id="KW-0256">Endoplasmic reticulum</keyword>
<dbReference type="OrthoDB" id="10262720at2759"/>
<dbReference type="EMBL" id="JAIWYP010000005">
    <property type="protein sequence ID" value="KAH3825766.1"/>
    <property type="molecule type" value="Genomic_DNA"/>
</dbReference>
<evidence type="ECO:0000256" key="3">
    <source>
        <dbReference type="ARBA" id="ARBA00022729"/>
    </source>
</evidence>
<keyword evidence="6" id="KW-0067">ATP-binding</keyword>
<evidence type="ECO:0000256" key="7">
    <source>
        <dbReference type="ARBA" id="ARBA00023186"/>
    </source>
</evidence>
<evidence type="ECO:0000256" key="9">
    <source>
        <dbReference type="SAM" id="Coils"/>
    </source>
</evidence>
<dbReference type="FunFam" id="1.20.1270.10:FF:000002">
    <property type="entry name" value="Heat shock 70 kDa protein 4"/>
    <property type="match status" value="1"/>
</dbReference>
<feature type="compositionally biased region" description="Basic and acidic residues" evidence="10">
    <location>
        <begin position="597"/>
        <end position="626"/>
    </location>
</feature>
<dbReference type="Gene3D" id="2.60.34.10">
    <property type="entry name" value="Substrate Binding Domain Of DNAk, Chain A, domain 1"/>
    <property type="match status" value="1"/>
</dbReference>
<keyword evidence="3" id="KW-0732">Signal</keyword>
<reference evidence="11" key="2">
    <citation type="submission" date="2020-11" db="EMBL/GenBank/DDBJ databases">
        <authorList>
            <person name="McCartney M.A."/>
            <person name="Auch B."/>
            <person name="Kono T."/>
            <person name="Mallez S."/>
            <person name="Becker A."/>
            <person name="Gohl D.M."/>
            <person name="Silverstein K.A.T."/>
            <person name="Koren S."/>
            <person name="Bechman K.B."/>
            <person name="Herman A."/>
            <person name="Abrahante J.E."/>
            <person name="Garbe J."/>
        </authorList>
    </citation>
    <scope>NUCLEOTIDE SEQUENCE</scope>
    <source>
        <strain evidence="11">Duluth1</strain>
        <tissue evidence="11">Whole animal</tissue>
    </source>
</reference>
<evidence type="ECO:0000256" key="10">
    <source>
        <dbReference type="SAM" id="MobiDB-lite"/>
    </source>
</evidence>
<dbReference type="GO" id="GO:0140662">
    <property type="term" value="F:ATP-dependent protein folding chaperone"/>
    <property type="evidence" value="ECO:0007669"/>
    <property type="project" value="InterPro"/>
</dbReference>
<evidence type="ECO:0000313" key="11">
    <source>
        <dbReference type="EMBL" id="KAH3825766.1"/>
    </source>
</evidence>
<keyword evidence="4" id="KW-0547">Nucleotide-binding</keyword>
<dbReference type="Pfam" id="PF00012">
    <property type="entry name" value="HSP70"/>
    <property type="match status" value="1"/>
</dbReference>
<reference evidence="11" key="1">
    <citation type="journal article" date="2019" name="bioRxiv">
        <title>The Genome of the Zebra Mussel, Dreissena polymorpha: A Resource for Invasive Species Research.</title>
        <authorList>
            <person name="McCartney M.A."/>
            <person name="Auch B."/>
            <person name="Kono T."/>
            <person name="Mallez S."/>
            <person name="Zhang Y."/>
            <person name="Obille A."/>
            <person name="Becker A."/>
            <person name="Abrahante J.E."/>
            <person name="Garbe J."/>
            <person name="Badalamenti J.P."/>
            <person name="Herman A."/>
            <person name="Mangelson H."/>
            <person name="Liachko I."/>
            <person name="Sullivan S."/>
            <person name="Sone E.D."/>
            <person name="Koren S."/>
            <person name="Silverstein K.A.T."/>
            <person name="Beckman K.B."/>
            <person name="Gohl D.M."/>
        </authorList>
    </citation>
    <scope>NUCLEOTIDE SEQUENCE</scope>
    <source>
        <strain evidence="11">Duluth1</strain>
        <tissue evidence="11">Whole animal</tissue>
    </source>
</reference>
<dbReference type="PRINTS" id="PR00301">
    <property type="entry name" value="HEATSHOCK70"/>
</dbReference>
<accession>A0A9D4GY04</accession>